<evidence type="ECO:0000256" key="3">
    <source>
        <dbReference type="ARBA" id="ARBA00022630"/>
    </source>
</evidence>
<comment type="cofactor">
    <cofactor evidence="1">
        <name>FAD</name>
        <dbReference type="ChEBI" id="CHEBI:57692"/>
    </cofactor>
</comment>
<evidence type="ECO:0000259" key="5">
    <source>
        <dbReference type="Pfam" id="PF00441"/>
    </source>
</evidence>
<dbReference type="SUPFAM" id="SSF56645">
    <property type="entry name" value="Acyl-CoA dehydrogenase NM domain-like"/>
    <property type="match status" value="1"/>
</dbReference>
<dbReference type="Proteomes" id="UP000031838">
    <property type="component" value="Chromosome 2"/>
</dbReference>
<feature type="domain" description="Acyl-CoA oxidase/dehydrogenase middle" evidence="6">
    <location>
        <begin position="144"/>
        <end position="241"/>
    </location>
</feature>
<dbReference type="RefSeq" id="WP_080937484.1">
    <property type="nucleotide sequence ID" value="NZ_CP002581.1"/>
</dbReference>
<evidence type="ECO:0000313" key="8">
    <source>
        <dbReference type="EMBL" id="AJK50437.1"/>
    </source>
</evidence>
<dbReference type="PIRSF" id="PIRSF016578">
    <property type="entry name" value="HsaA"/>
    <property type="match status" value="1"/>
</dbReference>
<dbReference type="SUPFAM" id="SSF47203">
    <property type="entry name" value="Acyl-CoA dehydrogenase C-terminal domain-like"/>
    <property type="match status" value="1"/>
</dbReference>
<dbReference type="Gene3D" id="1.10.540.10">
    <property type="entry name" value="Acyl-CoA dehydrogenase/oxidase, N-terminal domain"/>
    <property type="match status" value="1"/>
</dbReference>
<dbReference type="Pfam" id="PF02770">
    <property type="entry name" value="Acyl-CoA_dh_M"/>
    <property type="match status" value="1"/>
</dbReference>
<dbReference type="Gene3D" id="1.20.140.10">
    <property type="entry name" value="Butyryl-CoA Dehydrogenase, subunit A, domain 3"/>
    <property type="match status" value="1"/>
</dbReference>
<dbReference type="Pfam" id="PF00441">
    <property type="entry name" value="Acyl-CoA_dh_1"/>
    <property type="match status" value="1"/>
</dbReference>
<evidence type="ECO:0000259" key="6">
    <source>
        <dbReference type="Pfam" id="PF02770"/>
    </source>
</evidence>
<dbReference type="AlphaFoldDB" id="A0A0B6RYL6"/>
<sequence>MASLPTDFAFADAAAAASRDAVPDDTALDALLASLSSTLAEGAARHDADGSFPHDHFALLHRHDLIAQVVPRAAGGGGASLARARRIVAGIARADAATALVLTMTYLQHRALGRADSRWPTALRDAVFASAVADGALINALRVEPELGSPSRGGLPATVARPDAGGGWRLSGHKLYSTGVPALRWLAVWARTDEAAPRTGVFLVPREARRADGGAGIRVIESWNHLGLRASGSHEVVFDEVWIPAANAVDLRVPAQWANSGATQADVGSHLDQQAWMIVLLGSLYDAVARAARDWVAAFVGTRVPASLGTPLAALPRVQETIGEIDALLHANRVLLDDLSGRADAGAPPELAACGLVKYTVTTHAIRVTELALQLSGNHGLSRHHPLERHHRDVLCSRIHTPQNDAILVAAGREALGAWLRDDAR</sequence>
<dbReference type="PANTHER" id="PTHR43831">
    <property type="entry name" value="ISOBUTYRYL-COA DEHYDROGENASE"/>
    <property type="match status" value="1"/>
</dbReference>
<evidence type="ECO:0000256" key="1">
    <source>
        <dbReference type="ARBA" id="ARBA00001974"/>
    </source>
</evidence>
<dbReference type="GO" id="GO:0016627">
    <property type="term" value="F:oxidoreductase activity, acting on the CH-CH group of donors"/>
    <property type="evidence" value="ECO:0007669"/>
    <property type="project" value="InterPro"/>
</dbReference>
<accession>A0A0B6RYL6</accession>
<reference evidence="8 9" key="2">
    <citation type="journal article" date="2016" name="Appl. Microbiol. Biotechnol.">
        <title>Mutations improving production and secretion of extracellular lipase by Burkholderia glumae PG1.</title>
        <authorList>
            <person name="Knapp A."/>
            <person name="Voget S."/>
            <person name="Gao R."/>
            <person name="Zaburannyi N."/>
            <person name="Krysciak D."/>
            <person name="Breuer M."/>
            <person name="Hauer B."/>
            <person name="Streit W.R."/>
            <person name="Muller R."/>
            <person name="Daniel R."/>
            <person name="Jaeger K.E."/>
        </authorList>
    </citation>
    <scope>NUCLEOTIDE SEQUENCE [LARGE SCALE GENOMIC DNA]</scope>
    <source>
        <strain evidence="8 9">PG1</strain>
    </source>
</reference>
<evidence type="ECO:0000256" key="2">
    <source>
        <dbReference type="ARBA" id="ARBA00009347"/>
    </source>
</evidence>
<dbReference type="Pfam" id="PF02771">
    <property type="entry name" value="Acyl-CoA_dh_N"/>
    <property type="match status" value="1"/>
</dbReference>
<dbReference type="InterPro" id="IPR006091">
    <property type="entry name" value="Acyl-CoA_Oxase/DH_mid-dom"/>
</dbReference>
<keyword evidence="8" id="KW-0560">Oxidoreductase</keyword>
<proteinExistence type="inferred from homology"/>
<gene>
    <name evidence="8" type="ORF">BGL_2c23810</name>
</gene>
<dbReference type="InterPro" id="IPR036250">
    <property type="entry name" value="AcylCo_DH-like_C"/>
</dbReference>
<name>A0A0B6RYL6_BURPL</name>
<evidence type="ECO:0000256" key="4">
    <source>
        <dbReference type="ARBA" id="ARBA00022827"/>
    </source>
</evidence>
<evidence type="ECO:0000259" key="7">
    <source>
        <dbReference type="Pfam" id="PF02771"/>
    </source>
</evidence>
<organism evidence="8 9">
    <name type="scientific">Burkholderia plantarii</name>
    <dbReference type="NCBI Taxonomy" id="41899"/>
    <lineage>
        <taxon>Bacteria</taxon>
        <taxon>Pseudomonadati</taxon>
        <taxon>Pseudomonadota</taxon>
        <taxon>Betaproteobacteria</taxon>
        <taxon>Burkholderiales</taxon>
        <taxon>Burkholderiaceae</taxon>
        <taxon>Burkholderia</taxon>
    </lineage>
</organism>
<feature type="domain" description="Acyl-CoA dehydrogenase/oxidase C-terminal" evidence="5">
    <location>
        <begin position="289"/>
        <end position="399"/>
    </location>
</feature>
<dbReference type="InterPro" id="IPR037069">
    <property type="entry name" value="AcylCoA_DH/ox_N_sf"/>
</dbReference>
<dbReference type="GO" id="GO:0050660">
    <property type="term" value="F:flavin adenine dinucleotide binding"/>
    <property type="evidence" value="ECO:0007669"/>
    <property type="project" value="InterPro"/>
</dbReference>
<dbReference type="InterPro" id="IPR052547">
    <property type="entry name" value="Mito_Isobutyryl-CoADH"/>
</dbReference>
<dbReference type="InterPro" id="IPR009100">
    <property type="entry name" value="AcylCoA_DH/oxidase_NM_dom_sf"/>
</dbReference>
<keyword evidence="9" id="KW-1185">Reference proteome</keyword>
<feature type="domain" description="Acyl-CoA dehydrogenase/oxidase N-terminal" evidence="7">
    <location>
        <begin position="37"/>
        <end position="104"/>
    </location>
</feature>
<dbReference type="PANTHER" id="PTHR43831:SF1">
    <property type="entry name" value="ISOBUTYRYL-COA DEHYDROGENASE, MITOCHONDRIAL"/>
    <property type="match status" value="1"/>
</dbReference>
<dbReference type="Gene3D" id="2.40.110.10">
    <property type="entry name" value="Butyryl-CoA Dehydrogenase, subunit A, domain 2"/>
    <property type="match status" value="1"/>
</dbReference>
<dbReference type="InterPro" id="IPR013786">
    <property type="entry name" value="AcylCoA_DH/ox_N"/>
</dbReference>
<dbReference type="EMBL" id="CP002581">
    <property type="protein sequence ID" value="AJK50437.1"/>
    <property type="molecule type" value="Genomic_DNA"/>
</dbReference>
<reference evidence="9" key="1">
    <citation type="submission" date="2011-03" db="EMBL/GenBank/DDBJ databases">
        <authorList>
            <person name="Voget S."/>
            <person name="Streit W.R."/>
            <person name="Jaeger K.E."/>
            <person name="Daniel R."/>
        </authorList>
    </citation>
    <scope>NUCLEOTIDE SEQUENCE [LARGE SCALE GENOMIC DNA]</scope>
    <source>
        <strain evidence="9">PG1</strain>
    </source>
</reference>
<evidence type="ECO:0000313" key="9">
    <source>
        <dbReference type="Proteomes" id="UP000031838"/>
    </source>
</evidence>
<dbReference type="InterPro" id="IPR009075">
    <property type="entry name" value="AcylCo_DH/oxidase_C"/>
</dbReference>
<protein>
    <submittedName>
        <fullName evidence="8">Acyl-CoA oxidase/dehydrogenase</fullName>
        <ecNumber evidence="8">1.3.99.-</ecNumber>
    </submittedName>
</protein>
<dbReference type="CDD" id="cd00567">
    <property type="entry name" value="ACAD"/>
    <property type="match status" value="1"/>
</dbReference>
<keyword evidence="3" id="KW-0285">Flavoprotein</keyword>
<dbReference type="InterPro" id="IPR046373">
    <property type="entry name" value="Acyl-CoA_Oxase/DH_mid-dom_sf"/>
</dbReference>
<comment type="similarity">
    <text evidence="2">Belongs to the acyl-CoA dehydrogenase family.</text>
</comment>
<dbReference type="KEGG" id="bgp:BGL_2c23810"/>
<keyword evidence="4" id="KW-0274">FAD</keyword>
<dbReference type="HOGENOM" id="CLU_018204_3_2_4"/>
<dbReference type="EC" id="1.3.99.-" evidence="8"/>